<proteinExistence type="predicted"/>
<dbReference type="Proteomes" id="UP000596123">
    <property type="component" value="Segment"/>
</dbReference>
<feature type="region of interest" description="Disordered" evidence="1">
    <location>
        <begin position="71"/>
        <end position="90"/>
    </location>
</feature>
<evidence type="ECO:0000256" key="1">
    <source>
        <dbReference type="SAM" id="MobiDB-lite"/>
    </source>
</evidence>
<keyword evidence="3" id="KW-1185">Reference proteome</keyword>
<sequence length="108" mass="12514">METLVIYELVVPHAVADVVKAELDKYHQRMSRPTINLHAPTEFRVPGLITIENLKIIRNCSEEKVLNPRYEEPTVRTSEGTFPGKFDQDSHHPYLSRITIEVYQVIKL</sequence>
<organism evidence="2 3">
    <name type="scientific">Erwinia phage pEa_SNUABM_5</name>
    <dbReference type="NCBI Taxonomy" id="2797313"/>
    <lineage>
        <taxon>Viruses</taxon>
        <taxon>Duplodnaviria</taxon>
        <taxon>Heunggongvirae</taxon>
        <taxon>Uroviricota</taxon>
        <taxon>Caudoviricetes</taxon>
        <taxon>Rivsvirus</taxon>
        <taxon>Rivsvirus SNUABM5</taxon>
    </lineage>
</organism>
<gene>
    <name evidence="2" type="ORF">pEaSNUABM5_00170</name>
</gene>
<protein>
    <submittedName>
        <fullName evidence="2">Uncharacterized protein</fullName>
    </submittedName>
</protein>
<name>A0A7T8EQ54_9CAUD</name>
<dbReference type="EMBL" id="MW366843">
    <property type="protein sequence ID" value="QQO90312.1"/>
    <property type="molecule type" value="Genomic_DNA"/>
</dbReference>
<evidence type="ECO:0000313" key="3">
    <source>
        <dbReference type="Proteomes" id="UP000596123"/>
    </source>
</evidence>
<evidence type="ECO:0000313" key="2">
    <source>
        <dbReference type="EMBL" id="QQO90312.1"/>
    </source>
</evidence>
<accession>A0A7T8EQ54</accession>
<reference evidence="2 3" key="1">
    <citation type="submission" date="2020-12" db="EMBL/GenBank/DDBJ databases">
        <title>Complete genome sequence of Erwinia phage pEa_SNUABM_5.</title>
        <authorList>
            <person name="Kim S.G."/>
            <person name="Lee S.B."/>
            <person name="Kwon J."/>
            <person name="Park S.C."/>
        </authorList>
    </citation>
    <scope>NUCLEOTIDE SEQUENCE [LARGE SCALE GENOMIC DNA]</scope>
</reference>